<keyword evidence="2" id="KW-0540">Nuclease</keyword>
<dbReference type="GO" id="GO:0016787">
    <property type="term" value="F:hydrolase activity"/>
    <property type="evidence" value="ECO:0007669"/>
    <property type="project" value="UniProtKB-KW"/>
</dbReference>
<dbReference type="Proteomes" id="UP000032076">
    <property type="component" value="Unassembled WGS sequence"/>
</dbReference>
<proteinExistence type="inferred from homology"/>
<feature type="domain" description="Endoribonuclease YicC-like C-terminal" evidence="7">
    <location>
        <begin position="172"/>
        <end position="287"/>
    </location>
</feature>
<dbReference type="Pfam" id="PF08340">
    <property type="entry name" value="YicC-like_C"/>
    <property type="match status" value="1"/>
</dbReference>
<comment type="cofactor">
    <cofactor evidence="1">
        <name>a divalent metal cation</name>
        <dbReference type="ChEBI" id="CHEBI:60240"/>
    </cofactor>
</comment>
<accession>A0A090KRP5</accession>
<evidence type="ECO:0000256" key="5">
    <source>
        <dbReference type="ARBA" id="ARBA00035648"/>
    </source>
</evidence>
<dbReference type="PANTHER" id="PTHR30636:SF3">
    <property type="entry name" value="UPF0701 PROTEIN YICC"/>
    <property type="match status" value="1"/>
</dbReference>
<keyword evidence="3" id="KW-0255">Endonuclease</keyword>
<evidence type="ECO:0000259" key="7">
    <source>
        <dbReference type="Pfam" id="PF08340"/>
    </source>
</evidence>
<name>A0A090KRP5_9BACI</name>
<reference evidence="8 11" key="1">
    <citation type="submission" date="2014-07" db="EMBL/GenBank/DDBJ databases">
        <authorList>
            <person name="Wibberg Daniel"/>
        </authorList>
    </citation>
    <scope>NUCLEOTIDE SEQUENCE [LARGE SCALE GENOMIC DNA]</scope>
</reference>
<dbReference type="NCBIfam" id="TIGR00255">
    <property type="entry name" value="YicC/YloC family endoribonuclease"/>
    <property type="match status" value="1"/>
</dbReference>
<dbReference type="InterPro" id="IPR005229">
    <property type="entry name" value="YicC/YloC-like"/>
</dbReference>
<organism evidence="8 11">
    <name type="scientific">Caldibacillus thermoamylovorans</name>
    <dbReference type="NCBI Taxonomy" id="35841"/>
    <lineage>
        <taxon>Bacteria</taxon>
        <taxon>Bacillati</taxon>
        <taxon>Bacillota</taxon>
        <taxon>Bacilli</taxon>
        <taxon>Bacillales</taxon>
        <taxon>Bacillaceae</taxon>
        <taxon>Caldibacillus</taxon>
    </lineage>
</organism>
<keyword evidence="4" id="KW-0378">Hydrolase</keyword>
<sequence length="287" mass="33480">MVMSMTGFGRSERDGIVVEIRSVNHRYFDFHTRIPQPLLKLEEKIKKICQQYVVRGRVDCSINISTSVPTNRGLHIDWNLLDEYYQFINNLKERYQLHEEIGITHFLQHDGLISVIEQEVVNPEMENTIIIAVEEAVQQLRKMRIIEGKALQNEIANYLELMDSFVQEIFEAAPIVKVEYEEKLRKKICEYTSGLFDETRVLTEVAIFADKIDISEELTRLNSHINQFRKSLNSMEPIGRKCDFLVQEMNREVNTIAAKANHANISNKVVELKSIIEKIREQVQNIE</sequence>
<gene>
    <name evidence="8" type="primary">yloC</name>
    <name evidence="9" type="ORF">B4167_3328</name>
    <name evidence="8" type="ORF">BT1A1_1510</name>
</gene>
<evidence type="ECO:0000313" key="9">
    <source>
        <dbReference type="EMBL" id="KIO71696.1"/>
    </source>
</evidence>
<dbReference type="Proteomes" id="UP000040576">
    <property type="component" value="Unassembled WGS sequence"/>
</dbReference>
<evidence type="ECO:0000313" key="11">
    <source>
        <dbReference type="Proteomes" id="UP000040576"/>
    </source>
</evidence>
<feature type="domain" description="Endoribonuclease YicC-like N-terminal" evidence="6">
    <location>
        <begin position="3"/>
        <end position="152"/>
    </location>
</feature>
<evidence type="ECO:0000256" key="3">
    <source>
        <dbReference type="ARBA" id="ARBA00022759"/>
    </source>
</evidence>
<comment type="similarity">
    <text evidence="5">Belongs to the YicC/YloC family.</text>
</comment>
<dbReference type="Pfam" id="PF03755">
    <property type="entry name" value="YicC-like_N"/>
    <property type="match status" value="1"/>
</dbReference>
<evidence type="ECO:0000256" key="1">
    <source>
        <dbReference type="ARBA" id="ARBA00001968"/>
    </source>
</evidence>
<evidence type="ECO:0000259" key="6">
    <source>
        <dbReference type="Pfam" id="PF03755"/>
    </source>
</evidence>
<evidence type="ECO:0000313" key="8">
    <source>
        <dbReference type="EMBL" id="CEE01339.1"/>
    </source>
</evidence>
<dbReference type="InterPro" id="IPR013527">
    <property type="entry name" value="YicC-like_N"/>
</dbReference>
<evidence type="ECO:0000313" key="10">
    <source>
        <dbReference type="Proteomes" id="UP000032076"/>
    </source>
</evidence>
<dbReference type="EMBL" id="JXLU01000116">
    <property type="protein sequence ID" value="KIO71696.1"/>
    <property type="molecule type" value="Genomic_DNA"/>
</dbReference>
<dbReference type="EMBL" id="CCRF01000045">
    <property type="protein sequence ID" value="CEE01339.1"/>
    <property type="molecule type" value="Genomic_DNA"/>
</dbReference>
<reference evidence="9 10" key="2">
    <citation type="submission" date="2015-01" db="EMBL/GenBank/DDBJ databases">
        <title>Draft Genome Sequences of Four Bacillus thermoamylovorans Strains, Isolated From Food Products.</title>
        <authorList>
            <person name="Krawcyk A.O."/>
            <person name="Berendsen E.M."/>
            <person name="Eijlander R.T."/>
            <person name="de Jong A."/>
            <person name="Wells-Bennik M."/>
            <person name="Kuipers O.P."/>
        </authorList>
    </citation>
    <scope>NUCLEOTIDE SEQUENCE [LARGE SCALE GENOMIC DNA]</scope>
    <source>
        <strain evidence="9 10">B4167</strain>
    </source>
</reference>
<dbReference type="InterPro" id="IPR013551">
    <property type="entry name" value="YicC-like_C"/>
</dbReference>
<dbReference type="PATRIC" id="fig|35841.7.peg.1422"/>
<dbReference type="GO" id="GO:0004521">
    <property type="term" value="F:RNA endonuclease activity"/>
    <property type="evidence" value="ECO:0007669"/>
    <property type="project" value="InterPro"/>
</dbReference>
<dbReference type="PANTHER" id="PTHR30636">
    <property type="entry name" value="UPF0701 PROTEIN YICC"/>
    <property type="match status" value="1"/>
</dbReference>
<evidence type="ECO:0000256" key="4">
    <source>
        <dbReference type="ARBA" id="ARBA00022801"/>
    </source>
</evidence>
<dbReference type="OrthoDB" id="9771229at2"/>
<dbReference type="RefSeq" id="WP_034769674.1">
    <property type="nucleotide sequence ID" value="NZ_CCRF01000045.1"/>
</dbReference>
<evidence type="ECO:0000256" key="2">
    <source>
        <dbReference type="ARBA" id="ARBA00022722"/>
    </source>
</evidence>
<keyword evidence="11" id="KW-1185">Reference proteome</keyword>
<protein>
    <submittedName>
        <fullName evidence="8">UPF0701 protein</fullName>
    </submittedName>
</protein>
<dbReference type="AlphaFoldDB" id="A0A090KRP5"/>